<dbReference type="KEGG" id="eus:EUTSA_v10016109mg"/>
<evidence type="ECO:0000313" key="1">
    <source>
        <dbReference type="EMBL" id="ESQ42085.1"/>
    </source>
</evidence>
<keyword evidence="2" id="KW-1185">Reference proteome</keyword>
<protein>
    <submittedName>
        <fullName evidence="1">Uncharacterized protein</fullName>
    </submittedName>
</protein>
<gene>
    <name evidence="1" type="ORF">EUTSA_v10016109mg</name>
</gene>
<organism evidence="1 2">
    <name type="scientific">Eutrema salsugineum</name>
    <name type="common">Saltwater cress</name>
    <name type="synonym">Sisymbrium salsugineum</name>
    <dbReference type="NCBI Taxonomy" id="72664"/>
    <lineage>
        <taxon>Eukaryota</taxon>
        <taxon>Viridiplantae</taxon>
        <taxon>Streptophyta</taxon>
        <taxon>Embryophyta</taxon>
        <taxon>Tracheophyta</taxon>
        <taxon>Spermatophyta</taxon>
        <taxon>Magnoliopsida</taxon>
        <taxon>eudicotyledons</taxon>
        <taxon>Gunneridae</taxon>
        <taxon>Pentapetalae</taxon>
        <taxon>rosids</taxon>
        <taxon>malvids</taxon>
        <taxon>Brassicales</taxon>
        <taxon>Brassicaceae</taxon>
        <taxon>Eutremeae</taxon>
        <taxon>Eutrema</taxon>
    </lineage>
</organism>
<evidence type="ECO:0000313" key="2">
    <source>
        <dbReference type="Proteomes" id="UP000030689"/>
    </source>
</evidence>
<dbReference type="Gramene" id="ESQ42085">
    <property type="protein sequence ID" value="ESQ42085"/>
    <property type="gene ID" value="EUTSA_v10016109mg"/>
</dbReference>
<accession>V4KVT0</accession>
<dbReference type="Proteomes" id="UP000030689">
    <property type="component" value="Unassembled WGS sequence"/>
</dbReference>
<reference evidence="1 2" key="1">
    <citation type="journal article" date="2013" name="Front. Plant Sci.">
        <title>The Reference Genome of the Halophytic Plant Eutrema salsugineum.</title>
        <authorList>
            <person name="Yang R."/>
            <person name="Jarvis D.E."/>
            <person name="Chen H."/>
            <person name="Beilstein M.A."/>
            <person name="Grimwood J."/>
            <person name="Jenkins J."/>
            <person name="Shu S."/>
            <person name="Prochnik S."/>
            <person name="Xin M."/>
            <person name="Ma C."/>
            <person name="Schmutz J."/>
            <person name="Wing R.A."/>
            <person name="Mitchell-Olds T."/>
            <person name="Schumaker K.S."/>
            <person name="Wang X."/>
        </authorList>
    </citation>
    <scope>NUCLEOTIDE SEQUENCE [LARGE SCALE GENOMIC DNA]</scope>
</reference>
<proteinExistence type="predicted"/>
<sequence>MINNNRWKQVRIKNDMEENKKDYLSYNSQSKGGSSFDTRLYSWRIHYLLIDIQYIKCNCKLSTLRIIPRTKQELNLGF</sequence>
<name>V4KVT0_EUTSA</name>
<dbReference type="AlphaFoldDB" id="V4KVT0"/>
<dbReference type="EMBL" id="KI517464">
    <property type="protein sequence ID" value="ESQ42085.1"/>
    <property type="molecule type" value="Genomic_DNA"/>
</dbReference>